<evidence type="ECO:0000256" key="2">
    <source>
        <dbReference type="ARBA" id="ARBA00005582"/>
    </source>
</evidence>
<dbReference type="InterPro" id="IPR000086">
    <property type="entry name" value="NUDIX_hydrolase_dom"/>
</dbReference>
<keyword evidence="3" id="KW-0515">Mutator protein</keyword>
<dbReference type="InterPro" id="IPR020476">
    <property type="entry name" value="Nudix_hydrolase"/>
</dbReference>
<evidence type="ECO:0000256" key="8">
    <source>
        <dbReference type="ARBA" id="ARBA00022842"/>
    </source>
</evidence>
<dbReference type="PANTHER" id="PTHR47707">
    <property type="entry name" value="8-OXO-DGTP DIPHOSPHATASE"/>
    <property type="match status" value="1"/>
</dbReference>
<evidence type="ECO:0000256" key="5">
    <source>
        <dbReference type="ARBA" id="ARBA00022723"/>
    </source>
</evidence>
<dbReference type="EC" id="3.6.1.55" evidence="11"/>
<dbReference type="KEGG" id="ppm:PPSC2_16460"/>
<keyword evidence="7 12" id="KW-0378">Hydrolase</keyword>
<dbReference type="GO" id="GO:0044716">
    <property type="term" value="F:8-oxo-GDP phosphatase activity"/>
    <property type="evidence" value="ECO:0007669"/>
    <property type="project" value="TreeGrafter"/>
</dbReference>
<keyword evidence="5" id="KW-0479">Metal-binding</keyword>
<keyword evidence="4" id="KW-0235">DNA replication</keyword>
<dbReference type="GO" id="GO:0044715">
    <property type="term" value="F:8-oxo-dGDP phosphatase activity"/>
    <property type="evidence" value="ECO:0007669"/>
    <property type="project" value="TreeGrafter"/>
</dbReference>
<dbReference type="AlphaFoldDB" id="E3E5B3"/>
<keyword evidence="8" id="KW-0460">Magnesium</keyword>
<comment type="similarity">
    <text evidence="2 12">Belongs to the Nudix hydrolase family.</text>
</comment>
<evidence type="ECO:0000313" key="15">
    <source>
        <dbReference type="Proteomes" id="UP000006868"/>
    </source>
</evidence>
<dbReference type="PANTHER" id="PTHR47707:SF1">
    <property type="entry name" value="NUDIX HYDROLASE FAMILY PROTEIN"/>
    <property type="match status" value="1"/>
</dbReference>
<evidence type="ECO:0000256" key="12">
    <source>
        <dbReference type="RuleBase" id="RU003476"/>
    </source>
</evidence>
<proteinExistence type="inferred from homology"/>
<dbReference type="Gene3D" id="3.90.79.10">
    <property type="entry name" value="Nucleoside Triphosphate Pyrophosphohydrolase"/>
    <property type="match status" value="1"/>
</dbReference>
<accession>E3E5B3</accession>
<dbReference type="EMBL" id="CP002213">
    <property type="protein sequence ID" value="ADO57473.1"/>
    <property type="molecule type" value="Genomic_DNA"/>
</dbReference>
<feature type="domain" description="Nudix hydrolase" evidence="13">
    <location>
        <begin position="1"/>
        <end position="125"/>
    </location>
</feature>
<evidence type="ECO:0000256" key="4">
    <source>
        <dbReference type="ARBA" id="ARBA00022705"/>
    </source>
</evidence>
<evidence type="ECO:0000256" key="1">
    <source>
        <dbReference type="ARBA" id="ARBA00001946"/>
    </source>
</evidence>
<dbReference type="InterPro" id="IPR015797">
    <property type="entry name" value="NUDIX_hydrolase-like_dom_sf"/>
</dbReference>
<keyword evidence="9" id="KW-0234">DNA repair</keyword>
<evidence type="ECO:0000256" key="6">
    <source>
        <dbReference type="ARBA" id="ARBA00022763"/>
    </source>
</evidence>
<dbReference type="PROSITE" id="PS00893">
    <property type="entry name" value="NUDIX_BOX"/>
    <property type="match status" value="1"/>
</dbReference>
<dbReference type="CDD" id="cd03425">
    <property type="entry name" value="NUDIX_MutT_NudA_like"/>
    <property type="match status" value="1"/>
</dbReference>
<dbReference type="InterPro" id="IPR020084">
    <property type="entry name" value="NUDIX_hydrolase_CS"/>
</dbReference>
<comment type="cofactor">
    <cofactor evidence="1">
        <name>Mg(2+)</name>
        <dbReference type="ChEBI" id="CHEBI:18420"/>
    </cofactor>
</comment>
<dbReference type="PROSITE" id="PS51462">
    <property type="entry name" value="NUDIX"/>
    <property type="match status" value="1"/>
</dbReference>
<dbReference type="PRINTS" id="PR00502">
    <property type="entry name" value="NUDIXFAMILY"/>
</dbReference>
<dbReference type="SUPFAM" id="SSF55811">
    <property type="entry name" value="Nudix"/>
    <property type="match status" value="1"/>
</dbReference>
<dbReference type="eggNOG" id="COG1051">
    <property type="taxonomic scope" value="Bacteria"/>
</dbReference>
<evidence type="ECO:0000256" key="7">
    <source>
        <dbReference type="ARBA" id="ARBA00022801"/>
    </source>
</evidence>
<evidence type="ECO:0000259" key="13">
    <source>
        <dbReference type="PROSITE" id="PS51462"/>
    </source>
</evidence>
<dbReference type="OrthoDB" id="9810648at2"/>
<evidence type="ECO:0000256" key="3">
    <source>
        <dbReference type="ARBA" id="ARBA00022457"/>
    </source>
</evidence>
<dbReference type="GO" id="GO:0046872">
    <property type="term" value="F:metal ion binding"/>
    <property type="evidence" value="ECO:0007669"/>
    <property type="project" value="UniProtKB-KW"/>
</dbReference>
<dbReference type="GO" id="GO:0006281">
    <property type="term" value="P:DNA repair"/>
    <property type="evidence" value="ECO:0007669"/>
    <property type="project" value="UniProtKB-KW"/>
</dbReference>
<name>E3E5B3_PAEPS</name>
<keyword evidence="6" id="KW-0227">DNA damage</keyword>
<dbReference type="HOGENOM" id="CLU_037162_19_3_9"/>
<evidence type="ECO:0000256" key="9">
    <source>
        <dbReference type="ARBA" id="ARBA00023204"/>
    </source>
</evidence>
<sequence>MKLVTAAIIHNDGEFLITRRGPDNKHAGKWEFPGGKLEIDETLEECVKREIKEELGIDIEVGQQFGESVYSYGHGSIKLIVFWATWVSGEIQLIDHDQLRWVNKETILQYDFLPADLPFVTQLSKDDKPRK</sequence>
<dbReference type="RefSeq" id="WP_013372059.1">
    <property type="nucleotide sequence ID" value="NC_014622.2"/>
</dbReference>
<reference evidence="14 15" key="1">
    <citation type="journal article" date="2011" name="J. Bacteriol.">
        <title>Complete genome sequence of Paenibacillus polymyxa SC2, a strain of plant growth-promoting Rhizobacterium with broad-spectrum antimicrobial activity.</title>
        <authorList>
            <person name="Ma M."/>
            <person name="Wang C."/>
            <person name="Ding Y."/>
            <person name="Li L."/>
            <person name="Shen D."/>
            <person name="Jiang X."/>
            <person name="Guan D."/>
            <person name="Cao F."/>
            <person name="Chen H."/>
            <person name="Feng R."/>
            <person name="Wang X."/>
            <person name="Ge Y."/>
            <person name="Yao L."/>
            <person name="Bing X."/>
            <person name="Yang X."/>
            <person name="Li J."/>
            <person name="Du B."/>
        </authorList>
    </citation>
    <scope>NUCLEOTIDE SEQUENCE [LARGE SCALE GENOMIC DNA]</scope>
    <source>
        <strain evidence="14 15">SC2</strain>
    </source>
</reference>
<dbReference type="InterPro" id="IPR047127">
    <property type="entry name" value="MutT-like"/>
</dbReference>
<evidence type="ECO:0000256" key="11">
    <source>
        <dbReference type="ARBA" id="ARBA00038905"/>
    </source>
</evidence>
<dbReference type="PATRIC" id="fig|886882.15.peg.3514"/>
<gene>
    <name evidence="14" type="primary">mutT5</name>
    <name evidence="14" type="ORF">PPSC2_16460</name>
</gene>
<dbReference type="GO" id="GO:0035539">
    <property type="term" value="F:8-oxo-7,8-dihydrodeoxyguanosine triphosphate pyrophosphatase activity"/>
    <property type="evidence" value="ECO:0007669"/>
    <property type="project" value="UniProtKB-EC"/>
</dbReference>
<dbReference type="GO" id="GO:0008413">
    <property type="term" value="F:8-oxo-7,8-dihydroguanosine triphosphate pyrophosphatase activity"/>
    <property type="evidence" value="ECO:0007669"/>
    <property type="project" value="TreeGrafter"/>
</dbReference>
<evidence type="ECO:0000313" key="14">
    <source>
        <dbReference type="EMBL" id="ADO57473.1"/>
    </source>
</evidence>
<dbReference type="GO" id="GO:0006260">
    <property type="term" value="P:DNA replication"/>
    <property type="evidence" value="ECO:0007669"/>
    <property type="project" value="UniProtKB-KW"/>
</dbReference>
<dbReference type="Proteomes" id="UP000006868">
    <property type="component" value="Chromosome"/>
</dbReference>
<organism evidence="14 15">
    <name type="scientific">Paenibacillus polymyxa (strain SC2)</name>
    <name type="common">Bacillus polymyxa</name>
    <dbReference type="NCBI Taxonomy" id="886882"/>
    <lineage>
        <taxon>Bacteria</taxon>
        <taxon>Bacillati</taxon>
        <taxon>Bacillota</taxon>
        <taxon>Bacilli</taxon>
        <taxon>Bacillales</taxon>
        <taxon>Paenibacillaceae</taxon>
        <taxon>Paenibacillus</taxon>
    </lineage>
</organism>
<dbReference type="Pfam" id="PF00293">
    <property type="entry name" value="NUDIX"/>
    <property type="match status" value="1"/>
</dbReference>
<comment type="catalytic activity">
    <reaction evidence="10">
        <text>8-oxo-dGTP + H2O = 8-oxo-dGMP + diphosphate + H(+)</text>
        <dbReference type="Rhea" id="RHEA:31575"/>
        <dbReference type="ChEBI" id="CHEBI:15377"/>
        <dbReference type="ChEBI" id="CHEBI:15378"/>
        <dbReference type="ChEBI" id="CHEBI:33019"/>
        <dbReference type="ChEBI" id="CHEBI:63224"/>
        <dbReference type="ChEBI" id="CHEBI:77896"/>
        <dbReference type="EC" id="3.6.1.55"/>
    </reaction>
</comment>
<protein>
    <recommendedName>
        <fullName evidence="11">8-oxo-dGTP diphosphatase</fullName>
        <ecNumber evidence="11">3.6.1.55</ecNumber>
    </recommendedName>
</protein>
<evidence type="ECO:0000256" key="10">
    <source>
        <dbReference type="ARBA" id="ARBA00035861"/>
    </source>
</evidence>